<reference evidence="1 2" key="1">
    <citation type="journal article" date="2019" name="Nat. Med.">
        <title>A library of human gut bacterial isolates paired with longitudinal multiomics data enables mechanistic microbiome research.</title>
        <authorList>
            <person name="Poyet M."/>
            <person name="Groussin M."/>
            <person name="Gibbons S.M."/>
            <person name="Avila-Pacheco J."/>
            <person name="Jiang X."/>
            <person name="Kearney S.M."/>
            <person name="Perrotta A.R."/>
            <person name="Berdy B."/>
            <person name="Zhao S."/>
            <person name="Lieberman T.D."/>
            <person name="Swanson P.K."/>
            <person name="Smith M."/>
            <person name="Roesemann S."/>
            <person name="Alexander J.E."/>
            <person name="Rich S.A."/>
            <person name="Livny J."/>
            <person name="Vlamakis H."/>
            <person name="Clish C."/>
            <person name="Bullock K."/>
            <person name="Deik A."/>
            <person name="Scott J."/>
            <person name="Pierce K.A."/>
            <person name="Xavier R.J."/>
            <person name="Alm E.J."/>
        </authorList>
    </citation>
    <scope>NUCLEOTIDE SEQUENCE [LARGE SCALE GENOMIC DNA]</scope>
    <source>
        <strain evidence="1 2">BIOML-A204</strain>
    </source>
</reference>
<dbReference type="EMBL" id="VVUY01000007">
    <property type="protein sequence ID" value="KAA2560301.1"/>
    <property type="molecule type" value="Genomic_DNA"/>
</dbReference>
<dbReference type="Proteomes" id="UP000323119">
    <property type="component" value="Unassembled WGS sequence"/>
</dbReference>
<organism evidence="1 2">
    <name type="scientific">Alistipes onderdonkii</name>
    <dbReference type="NCBI Taxonomy" id="328813"/>
    <lineage>
        <taxon>Bacteria</taxon>
        <taxon>Pseudomonadati</taxon>
        <taxon>Bacteroidota</taxon>
        <taxon>Bacteroidia</taxon>
        <taxon>Bacteroidales</taxon>
        <taxon>Rikenellaceae</taxon>
        <taxon>Alistipes</taxon>
    </lineage>
</organism>
<dbReference type="AlphaFoldDB" id="A0A9P3ZIQ4"/>
<accession>A0A9P3ZIQ4</accession>
<proteinExistence type="predicted"/>
<protein>
    <submittedName>
        <fullName evidence="1">Uncharacterized protein</fullName>
    </submittedName>
</protein>
<evidence type="ECO:0000313" key="1">
    <source>
        <dbReference type="EMBL" id="KAA2560301.1"/>
    </source>
</evidence>
<gene>
    <name evidence="1" type="ORF">F2S36_09190</name>
</gene>
<name>A0A9P3ZIQ4_9BACT</name>
<comment type="caution">
    <text evidence="1">The sequence shown here is derived from an EMBL/GenBank/DDBJ whole genome shotgun (WGS) entry which is preliminary data.</text>
</comment>
<sequence length="98" mass="10980">MSHSLQSRYFDRTSYEFLRECKALIRKNTPRVFCFVGSGFSVPLRPAGFALPGFFPACFGILARAVAGYRGTLPVVTRNRHFAREAGITRTEVLPPPE</sequence>
<evidence type="ECO:0000313" key="2">
    <source>
        <dbReference type="Proteomes" id="UP000323119"/>
    </source>
</evidence>